<feature type="region of interest" description="Disordered" evidence="7">
    <location>
        <begin position="1437"/>
        <end position="1461"/>
    </location>
</feature>
<evidence type="ECO:0000313" key="10">
    <source>
        <dbReference type="Proteomes" id="UP000308705"/>
    </source>
</evidence>
<evidence type="ECO:0000313" key="9">
    <source>
        <dbReference type="EMBL" id="TKK90352.1"/>
    </source>
</evidence>
<dbReference type="InterPro" id="IPR006530">
    <property type="entry name" value="YD"/>
</dbReference>
<evidence type="ECO:0000256" key="2">
    <source>
        <dbReference type="ARBA" id="ARBA00022525"/>
    </source>
</evidence>
<dbReference type="InterPro" id="IPR013320">
    <property type="entry name" value="ConA-like_dom_sf"/>
</dbReference>
<dbReference type="InterPro" id="IPR055372">
    <property type="entry name" value="CBM96"/>
</dbReference>
<keyword evidence="4" id="KW-0677">Repeat</keyword>
<evidence type="ECO:0000256" key="3">
    <source>
        <dbReference type="ARBA" id="ARBA00022729"/>
    </source>
</evidence>
<keyword evidence="10" id="KW-1185">Reference proteome</keyword>
<comment type="subcellular location">
    <subcellularLocation>
        <location evidence="1">Secreted</location>
    </subcellularLocation>
</comment>
<dbReference type="NCBIfam" id="NF033679">
    <property type="entry name" value="DNRLRE_dom"/>
    <property type="match status" value="1"/>
</dbReference>
<dbReference type="Pfam" id="PF13385">
    <property type="entry name" value="Laminin_G_3"/>
    <property type="match status" value="1"/>
</dbReference>
<dbReference type="GO" id="GO:0005737">
    <property type="term" value="C:cytoplasm"/>
    <property type="evidence" value="ECO:0007669"/>
    <property type="project" value="InterPro"/>
</dbReference>
<dbReference type="Pfam" id="PF24517">
    <property type="entry name" value="CBM96"/>
    <property type="match status" value="1"/>
</dbReference>
<organism evidence="9 10">
    <name type="scientific">Herbidospora galbida</name>
    <dbReference type="NCBI Taxonomy" id="2575442"/>
    <lineage>
        <taxon>Bacteria</taxon>
        <taxon>Bacillati</taxon>
        <taxon>Actinomycetota</taxon>
        <taxon>Actinomycetes</taxon>
        <taxon>Streptosporangiales</taxon>
        <taxon>Streptosporangiaceae</taxon>
        <taxon>Herbidospora</taxon>
    </lineage>
</organism>
<dbReference type="Proteomes" id="UP000308705">
    <property type="component" value="Unassembled WGS sequence"/>
</dbReference>
<evidence type="ECO:0000256" key="1">
    <source>
        <dbReference type="ARBA" id="ARBA00004613"/>
    </source>
</evidence>
<dbReference type="InterPro" id="IPR022385">
    <property type="entry name" value="Rhs_assc_core"/>
</dbReference>
<dbReference type="InterPro" id="IPR006558">
    <property type="entry name" value="LamG-like"/>
</dbReference>
<dbReference type="NCBIfam" id="TIGR03696">
    <property type="entry name" value="Rhs_assc_core"/>
    <property type="match status" value="1"/>
</dbReference>
<keyword evidence="6" id="KW-1015">Disulfide bond</keyword>
<reference evidence="9 10" key="1">
    <citation type="submission" date="2019-04" db="EMBL/GenBank/DDBJ databases">
        <title>Herbidospora sp. NEAU-GS14.nov., a novel actinomycete isolated from soil.</title>
        <authorList>
            <person name="Han L."/>
        </authorList>
    </citation>
    <scope>NUCLEOTIDE SEQUENCE [LARGE SCALE GENOMIC DNA]</scope>
    <source>
        <strain evidence="9 10">NEAU-GS14</strain>
    </source>
</reference>
<dbReference type="PANTHER" id="PTHR32305">
    <property type="match status" value="1"/>
</dbReference>
<dbReference type="OrthoDB" id="582519at2"/>
<dbReference type="Gene3D" id="2.180.10.10">
    <property type="entry name" value="RHS repeat-associated core"/>
    <property type="match status" value="2"/>
</dbReference>
<dbReference type="Gene3D" id="2.60.120.200">
    <property type="match status" value="1"/>
</dbReference>
<dbReference type="Pfam" id="PF03534">
    <property type="entry name" value="SpvB"/>
    <property type="match status" value="1"/>
</dbReference>
<evidence type="ECO:0000259" key="8">
    <source>
        <dbReference type="SMART" id="SM00560"/>
    </source>
</evidence>
<dbReference type="NCBIfam" id="TIGR01643">
    <property type="entry name" value="YD_repeat_2x"/>
    <property type="match status" value="1"/>
</dbReference>
<name>A0A4U3MNS4_9ACTN</name>
<feature type="domain" description="LamG-like jellyroll fold" evidence="8">
    <location>
        <begin position="1864"/>
        <end position="1993"/>
    </location>
</feature>
<dbReference type="PANTHER" id="PTHR32305:SF17">
    <property type="entry name" value="TRNA NUCLEASE WAPA"/>
    <property type="match status" value="1"/>
</dbReference>
<dbReference type="GO" id="GO:0005576">
    <property type="term" value="C:extracellular region"/>
    <property type="evidence" value="ECO:0007669"/>
    <property type="project" value="UniProtKB-SubCell"/>
</dbReference>
<keyword evidence="5" id="KW-0843">Virulence</keyword>
<dbReference type="InterPro" id="IPR050708">
    <property type="entry name" value="T6SS_VgrG/RHS"/>
</dbReference>
<proteinExistence type="predicted"/>
<dbReference type="InterPro" id="IPR056823">
    <property type="entry name" value="TEN-like_YD-shell"/>
</dbReference>
<evidence type="ECO:0000256" key="5">
    <source>
        <dbReference type="ARBA" id="ARBA00023026"/>
    </source>
</evidence>
<protein>
    <submittedName>
        <fullName evidence="9">DNRLRE domain-containing protein</fullName>
    </submittedName>
</protein>
<comment type="caution">
    <text evidence="9">The sequence shown here is derived from an EMBL/GenBank/DDBJ whole genome shotgun (WGS) entry which is preliminary data.</text>
</comment>
<accession>A0A4U3MNS4</accession>
<evidence type="ECO:0000256" key="6">
    <source>
        <dbReference type="ARBA" id="ARBA00023157"/>
    </source>
</evidence>
<gene>
    <name evidence="9" type="ORF">FDA94_04920</name>
</gene>
<evidence type="ECO:0000256" key="4">
    <source>
        <dbReference type="ARBA" id="ARBA00022737"/>
    </source>
</evidence>
<dbReference type="SUPFAM" id="SSF49899">
    <property type="entry name" value="Concanavalin A-like lectins/glucanases"/>
    <property type="match status" value="1"/>
</dbReference>
<keyword evidence="2" id="KW-0964">Secreted</keyword>
<dbReference type="Pfam" id="PF25023">
    <property type="entry name" value="TEN_YD-shell"/>
    <property type="match status" value="1"/>
</dbReference>
<dbReference type="EMBL" id="SZQA01000003">
    <property type="protein sequence ID" value="TKK90352.1"/>
    <property type="molecule type" value="Genomic_DNA"/>
</dbReference>
<dbReference type="InterPro" id="IPR003284">
    <property type="entry name" value="Sal_SpvB"/>
</dbReference>
<sequence>MIRVRSRIAGTALAVVVSMFVSTIGVPDGLVTAASAAELPEPMTEPSVEGRPVAAATVVKGAEDAPAEAKPPAPVWPKAGSADLVVPAAGAQAVAAAGLPVKISAPGPLERAVGGDKAPTQEAKRIATAAAPAKVRVESLGRDAAAKAGGVGVALRLSRADGGGERAPVTVSVDYSAFRGAGKRGSASFLTLVEQPVCVLETPLTDDCRLKAAGQRRQLPVVNDVKAGTLTTVAEAGSGESVLAVAQAAAATDGSSSGSFAVTDLKPAGDWQVGLSGGAFSYSYPIAVPPPLAGKAPDLALSYSSSTVDGMTSLTNNQSSAAGLGWDLETSYIEQSFYDCEDWCWDTGSAEDWEDTSVVHLTMSLAGVSTKIVKDKTSGTWKTVEDHGWKIEQIASGAESAKPYWKITTQDGTVYRLGYRRDASLQIPYFAPEPGQPCHQYWVELGEGYASTVCTAPYRWMLDQEVDPRGNVIDYAYQRGTDAYCSNRRQFSNCWLDYDTSAVLSSISYGWNVNVAGSAPTARVQFGLSSRVIGGDSDLPDWDLCNDFHPCGDNMMFYLDKRITSITTQVAAGAGWADVTRYDLTHKYVQSPDELMPVLWLDQIKQTGLAGNGPDIALPPVKFTSVLQDNLYNIFDYGRSRLPRLSAIDTELGGRTEITYGLPSGCDLETTSNPDTRDDEGNDCYWIYQGDVWEGNGFVPAGSIWLKYVVTKVTDKDLVGGSPDLVTSYQYVGTPGWTRPERDPRALPSLVPQWTRYRGYPTVRVLKGTGTDPAGYTATSSTFFRGMYEDRIGGFGLAIRGTQVTDFEGNSFPDRKLLAGKPLMQQTLRVLTMSGSTPSTFAEEGGARYEYQIVSSGNGPDADDPAYVNQTKHSGREKVTSGWRYSDKVTTYDSDALPIRVNDYGQRGLSSDNVCTSTTYAKNTSGSAWMISYRAAEERRKGDDCTSGEFMGRTVTLYDGATSEATNAPTKGTATQNRSYTSVAEFTSTKVTYDGYGRTASSTDPLNKTTTTTYAPAIGWPTGGVAVTNPLGQTTSTWANPEFGQPIGTRNEAGYDTNIDYDALGRTVALWTPAQPKTGGVAAAIAAYVIPVDASGVVNGPVRTALSKLQTASTYVTTYTYDDGLGRARETQVASPAGGRIVSATVYDSRGLTSATGSAVHNSAAPGSGLLNAAMTTLPQWTKQIYDGVGRVVVSADMTGMSELRRTTTNYYGDRTEEIPPVGGKTVSYTDAEDKVTKIEEWLTGAGTAPAALQGPALTQAASSMSSANRAVTGRTLLDDRTTIDSQTFRNPDGTFTTEYSSGPVRVKQTDGNWAAIDTTLVEVGGVLKPKVSAATVELSAGGQGTLARLEGMSGERFALQWPSTLPKPQVNGNVATYVDAAGPGADLVVTALSSGFRHDVVLRKPPAQAMEYRLPVVAEGMTLTASAQGALALKDGNGRTTASAPAPVMWDSSGKRGRTGKISTQVVNDSGKQVLVLRPDPAFLDDKATVYPVTVDPTTTLPNLTDTWIGTTGPDGADVQSDPDLYAGSYESFPGFRTYERTYLNFNTASLAGTTVTAATLTLRKLAADGCGDSNSGIRAQRVTGSWTSGGITWSGQPALTTTDQVTTKDTSCSTTGTMSWNVLPFAQAWASGTANYGIMLRGVDETTSRPLFDRGFHSNETTSGSQNKPALSVTYTPAGSTPAAADLAVAPFRTVSGTTTATSLTPQLAATVSDPYGGTLTGEFEVEHDLSVPAQGSGQIWSGSAAGITAGQSAAVVVPGLQQGWLVRWRARAVNPGQSTTSDWSSWQTLRIDPTAAQAPTSTPIAHWKFDGNGGEATGTSGRTATLGGTASWTTGVFGGALEASGGANSASTPTWVMRTDQSFTISAWMRVENANGWYEPIRQEGTNKPPFYMGINPSGQLQMVLNASDTAGAIAYGTWSGSYPIKRWFHITGVYDKANGRVRVYRDGVEQGNNTVPMSGFQGNGQVKFGANYTGQIDDVRVYQKVLSATEIAAIAAGSPAPDRTPVADQFSATSTTTLTPTLSARVSEPGGQVVRAEFQAEHDGTQVWTGAKDNVTSGSTTTIQIPSGTLQDGWEVRWRARAVRGDTSSAWGAWQTFTVNTPKPTVSALQLTPSTLVSGQTVTSTVTPLLKATLTDPGGAAVRAEFEVEQPHGTSAWTGNVATVTSGGQASITVPAGELVDGVAARWRVRAVNPNGNVTGSWSSWQDFAVDTPDPAIGNLQTDPSVVSGTETITQTLTPNLRATVSEPGNGQVKAEFEVEHDGQQIWTDTSGDLASGAVASVGVPSGELSNGWTVRWRARAVTVATAAISAWSDWQTVKVQTEPIDPAPAVGALQITPSELVAGERVTSSVTPTLAAQVSDAAGGTLRTEFEIEHDGTQVWTGADADTPAGQQASIAVPAGELTDGWTIRWRARALNGTIASDWSAWQDVRIDRPDPTVSDLSATESLTPELKAKVVHPDGGTLSAEFEVEHDPSVPAQGTGQIWAGADNDVPSGQTATVTTSAMTEGWKVRWRVRAVTADAGTSAWSAWQPLTVTDGTSIPTVSGPRTQPADFRTLTPALIATFTAGRGQVDGEFQVEHDPTATAQGTGLIWSGDVTGATSGKEAAVTVPSGLLQDGWKIRWRTRAVRGAAASDWTSWKTGMVDAPEFYTTTFEYDLAGNLTKQTDANGNVRISTYDLLGRRTSVEDPDSGTTRQGYDASGRVQWTIDGNGQKMSYEYDDIGRKISQWVGELEGGEKVTEWLYDTLQAGQLTSATQYNNGSAYTQAAKGYDSSGRSTGTTFTIPSTDGQLAGTYEFTTTYTTSGDIATRTMPEAGGLPAETLTSTYTNLGLADRLTSDFGGGFTYVDATGYSSIGQMVTRNQGAGGKVKRTLFWDQVTGWLNRLTTVKDGNTSTPVLIQDDQLEYAPSGEILSVLDATQAVSGNAGQSECFSYDGTNRLVRAFTTTASCTTGFDGQGYAPYEQRYAYDGTGNITSRESDGALSTYIYPALGGSVAHPNAVAAISGEGVDTYTYDSSGNLSARTVGGQAATFAWNSLNQVETAATGTGSIEMVYGPDGNRLLRRSPDGTTTLYLGDMEVTARGSQVTANRNYVSSDGSLIAIRSTNAPESGGVTWMATGTQKSVQIAVSDASGQLSRVRYLPYGERRGQTKLAFSDRGFLGKVEDSGSALVLLSARFYDPTIGRFISPDPLVASDKPQWANAYSYAANNPIGMSDPSGLFPDPCAQMTPTQCYEFKSRNHYDGKSWVANRPATAPFVTNPSLKAILENDGIYARPNKTYPNGVVGDGTVAEGLKYEFRSGQRINGIFHAQKAASLAARLSKLLDEDRAAGGTLLSASDRKVAMNEFGKIWKVLTKERDRTGNVTASLKANPNSLKSFTTTVEKSMERSSVKRFTGEKFTYGYAGKPIRVPRTSTARWGGFLTGIGKIGNALGFVGIFYDAWQCSVNNQCPYMPGQPDPDQLMV</sequence>
<dbReference type="SMART" id="SM00560">
    <property type="entry name" value="LamGL"/>
    <property type="match status" value="1"/>
</dbReference>
<dbReference type="RefSeq" id="WP_137245826.1">
    <property type="nucleotide sequence ID" value="NZ_SZQA01000003.1"/>
</dbReference>
<evidence type="ECO:0000256" key="7">
    <source>
        <dbReference type="SAM" id="MobiDB-lite"/>
    </source>
</evidence>
<keyword evidence="3" id="KW-0732">Signal</keyword>